<dbReference type="GO" id="GO:0001228">
    <property type="term" value="F:DNA-binding transcription activator activity, RNA polymerase II-specific"/>
    <property type="evidence" value="ECO:0007669"/>
    <property type="project" value="TreeGrafter"/>
</dbReference>
<feature type="domain" description="C2H2-type" evidence="12">
    <location>
        <begin position="1877"/>
        <end position="1905"/>
    </location>
</feature>
<dbReference type="GO" id="GO:0008270">
    <property type="term" value="F:zinc ion binding"/>
    <property type="evidence" value="ECO:0007669"/>
    <property type="project" value="UniProtKB-KW"/>
</dbReference>
<feature type="region of interest" description="Disordered" evidence="11">
    <location>
        <begin position="854"/>
        <end position="881"/>
    </location>
</feature>
<dbReference type="GO" id="GO:0005634">
    <property type="term" value="C:nucleus"/>
    <property type="evidence" value="ECO:0007669"/>
    <property type="project" value="UniProtKB-SubCell"/>
</dbReference>
<keyword evidence="6" id="KW-0805">Transcription regulation</keyword>
<evidence type="ECO:0000256" key="6">
    <source>
        <dbReference type="ARBA" id="ARBA00023015"/>
    </source>
</evidence>
<dbReference type="Gene3D" id="3.30.160.60">
    <property type="entry name" value="Classic Zinc Finger"/>
    <property type="match status" value="9"/>
</dbReference>
<evidence type="ECO:0000256" key="7">
    <source>
        <dbReference type="ARBA" id="ARBA00023163"/>
    </source>
</evidence>
<accession>A0A8J5N1U1</accession>
<feature type="domain" description="C2H2-type" evidence="12">
    <location>
        <begin position="1792"/>
        <end position="1820"/>
    </location>
</feature>
<gene>
    <name evidence="13" type="primary">Znf568-L3</name>
    <name evidence="13" type="ORF">Hamer_G014744</name>
</gene>
<feature type="domain" description="C2H2-type" evidence="12">
    <location>
        <begin position="1736"/>
        <end position="1763"/>
    </location>
</feature>
<organism evidence="13 14">
    <name type="scientific">Homarus americanus</name>
    <name type="common">American lobster</name>
    <dbReference type="NCBI Taxonomy" id="6706"/>
    <lineage>
        <taxon>Eukaryota</taxon>
        <taxon>Metazoa</taxon>
        <taxon>Ecdysozoa</taxon>
        <taxon>Arthropoda</taxon>
        <taxon>Crustacea</taxon>
        <taxon>Multicrustacea</taxon>
        <taxon>Malacostraca</taxon>
        <taxon>Eumalacostraca</taxon>
        <taxon>Eucarida</taxon>
        <taxon>Decapoda</taxon>
        <taxon>Pleocyemata</taxon>
        <taxon>Astacidea</taxon>
        <taxon>Nephropoidea</taxon>
        <taxon>Nephropidae</taxon>
        <taxon>Homarus</taxon>
    </lineage>
</organism>
<sequence length="2071" mass="234215">MLIRVSLNCPSLLRRLVRALVQVIVVWLLVRLVRDSPPPQTRLTVKELVFSGPRKVQYPRNHVLLWTQMRSGSSLLGTLLHSPAWTFYTEEPLRGREALGANFLGDLFRCQFSKYQKYFKEWSLGDQGNDYDTKRLCKDEPSLCDDPALTEAMCQVAKLRLLRVVAAPLQIAEPLLQDTSLKVRVVHLVRDPRAVLASRTRVVSRDSSRGVNKEAFNRTLMDPAHVCAWYRQNLITARVFSHSFPGRYTLVRYEDLSLYPTRELRRLYAFIGLPYTAIVANKIAFNMYGVMTLMSTHPYSTYRNSTATVFEWLGHVSFEDVERIQQQCGDVLTAYGYRVFTSRQEYEMEDADVKQLISLIESAQLQYEVDETGAVSIVYDPVQLVGSSEEIGGTVLTANEVSSTAGILTQNLEATLVSEQDGKEVTDIIGISSAVKSEESSGADEDNNSEKVDDEKNDLTLEEVGTCQEEGSQQEAGPQLQLSSSGHYFIRTPDGQIIQVLGPLDEGVDEGPVLEEVQTGEGVGSETQSPVEGNDGEVQIFVVGGDSNEDVYLINAPDRNINGDGTRSPVSLSSVVLKSSSLLEATQEPTEISEQTCLVPSVSSSDIVKSSSSHEEEDTLTLCQQEDNTCLDNLLKDPDKIVLLEAAKGTTKYVPMSDTVPLSSPLGEGAIVQTDRGAMVAHNLSSVVQVKPSIPKGQKKTTMQYIASRFGAVVKVLRPVDEKKESEVSTIDERLAVWTCEECGAFLHSKRSLENHRRRYHKEWNEECFVCGAKFLNMQYLRSHIQEAHGKEESFQCRLCSYKCTVLREFLRHRKVHDKSKICDKCGKKYIASRNFREHVQSCKVKRKVESKRKSNCLSSSVNEREPDKEKGKWPDVDDDNDMDYRKRRRKIRKIDNSTGLGDKMEDGGSTSLNTIHNRKKSTRNAVDELNLKNDGEFKIKSKHYCNQIQKITTEQNLQRMNRQGRDRTHRCYLCFKLFSTAADLDAHKEGYHLAKSDRPVRVKTDSTLDEEDIVDSAFTVNDDSVLDGTCEGVQVKQEPMGMGEEFDNITIVVDESMNSPYIIKPLCIACKAPTNVDFRQTSKWFNKIPDGDQSEALQKFQQFFPCVIDPKALIEPWVLCKKCVLLIDKIADMEDKLKSMKCDLMSRFKGQSDNECDVEDELNVNQNINPSKVHPPEGGTGGGVPVMNKFEMAEDIGKSLADIEAYMKETCEIMEITKPQKRPGRPRKQEKEKLTPVLVSDDDDEKSCMLDMVKYLSKGIVKTEKDTVIIDNCDNNDLDSMVITGDVKEVYSNNVEVGEESIEIQKQTHIKEEPLENSLESVILNPESLSWNEMTNHSLVSLTSLQEEDQFLVKNTDLRQGDELTQESETFSAEVMVEKPDETSDSTHDEDPLKCQTQFLQDYDPEADSMCEVNDIVTTKRSPTPSCSAVQMMSVDGEETILVQDGLMEVEEKCDMPLVFESKDENNKFLMENQQEKHKEKVLSKFIPVDGLEEGAVNTDKQKKQDTTTEDGCTDTHKLLTQKHKVLGKKRSQLREEREKMCFRRDEDTNKPWICSECNKGFSSQRGACDHYAASHKGQSFSCEHCTASYVRKRDLIGHYNKVHLNIKPYKCKVLDCVENFSSHGDLYRHLQSVHSIRKADTTPFSCHLCCATFAKKRYRDAHIPICVNKGSNSVPHKCPLCEKTFKLSNYLQIHMRTIHSWKTEQFFCEICNKLLTDKRNLILHMKSHMGETKTSCGVCGKQFNRKSYLWTHMRVHTNQRPYGCNFCPKWFKQYSTWKNHERTHTGEKPYKCSICKASFSTSSSVAKHVQYAHYNIRDYSCDICNKTFISRPKLVEHTKVHTGEKPYECHICKRAFNKKNNLRTHMYVHSTNKRYKCELCGEGFMRRAAIENHIMDCHELEFLLSSGSVSTNAEKDGDGGERRTVSISTTPFISIVGTEDITTEDSYIVIYADEDEELDNSAEMQVTVLAEDGTSSQVGLTSKHIAQTVGCSEVITSVESTPDILPEVILEDGPSGKRSEAITTLISEDVVSSITMQENSDSNITQVMEIDSAHFRLVTTEDATEPIYT</sequence>
<dbReference type="InterPro" id="IPR027417">
    <property type="entry name" value="P-loop_NTPase"/>
</dbReference>
<feature type="region of interest" description="Disordered" evidence="11">
    <location>
        <begin position="896"/>
        <end position="923"/>
    </location>
</feature>
<proteinExistence type="predicted"/>
<dbReference type="Proteomes" id="UP000747542">
    <property type="component" value="Unassembled WGS sequence"/>
</dbReference>
<feature type="domain" description="C2H2-type" evidence="12">
    <location>
        <begin position="1582"/>
        <end position="1610"/>
    </location>
</feature>
<feature type="domain" description="C2H2-type" evidence="12">
    <location>
        <begin position="1611"/>
        <end position="1641"/>
    </location>
</feature>
<keyword evidence="8" id="KW-0539">Nucleus</keyword>
<feature type="domain" description="C2H2-type" evidence="12">
    <location>
        <begin position="766"/>
        <end position="794"/>
    </location>
</feature>
<evidence type="ECO:0000256" key="5">
    <source>
        <dbReference type="ARBA" id="ARBA00022833"/>
    </source>
</evidence>
<feature type="domain" description="C2H2-type" evidence="12">
    <location>
        <begin position="1849"/>
        <end position="1876"/>
    </location>
</feature>
<dbReference type="FunFam" id="3.30.160.60:FF:000145">
    <property type="entry name" value="Zinc finger protein 574"/>
    <property type="match status" value="1"/>
</dbReference>
<feature type="domain" description="C2H2-type" evidence="12">
    <location>
        <begin position="738"/>
        <end position="766"/>
    </location>
</feature>
<feature type="domain" description="C2H2-type" evidence="12">
    <location>
        <begin position="1554"/>
        <end position="1582"/>
    </location>
</feature>
<dbReference type="InterPro" id="IPR000863">
    <property type="entry name" value="Sulfotransferase_dom"/>
</dbReference>
<comment type="caution">
    <text evidence="13">The sequence shown here is derived from an EMBL/GenBank/DDBJ whole genome shotgun (WGS) entry which is preliminary data.</text>
</comment>
<dbReference type="PANTHER" id="PTHR24393:SF34">
    <property type="entry name" value="PR_SET DOMAIN 13"/>
    <property type="match status" value="1"/>
</dbReference>
<evidence type="ECO:0000313" key="14">
    <source>
        <dbReference type="Proteomes" id="UP000747542"/>
    </source>
</evidence>
<dbReference type="SMART" id="SM00355">
    <property type="entry name" value="ZnF_C2H2"/>
    <property type="match status" value="16"/>
</dbReference>
<dbReference type="FunFam" id="3.30.160.60:FF:000130">
    <property type="entry name" value="Spalt-like transcription factor 4"/>
    <property type="match status" value="1"/>
</dbReference>
<feature type="domain" description="C2H2-type" evidence="12">
    <location>
        <begin position="1821"/>
        <end position="1848"/>
    </location>
</feature>
<dbReference type="EMBL" id="JAHLQT010012015">
    <property type="protein sequence ID" value="KAG7171606.1"/>
    <property type="molecule type" value="Genomic_DNA"/>
</dbReference>
<comment type="subcellular location">
    <subcellularLocation>
        <location evidence="1">Nucleus</location>
    </subcellularLocation>
</comment>
<dbReference type="InterPro" id="IPR013087">
    <property type="entry name" value="Znf_C2H2_type"/>
</dbReference>
<dbReference type="SUPFAM" id="SSF52540">
    <property type="entry name" value="P-loop containing nucleoside triphosphate hydrolases"/>
    <property type="match status" value="1"/>
</dbReference>
<keyword evidence="3" id="KW-0677">Repeat</keyword>
<feature type="region of interest" description="Disordered" evidence="11">
    <location>
        <begin position="435"/>
        <end position="457"/>
    </location>
</feature>
<dbReference type="PROSITE" id="PS50157">
    <property type="entry name" value="ZINC_FINGER_C2H2_2"/>
    <property type="match status" value="14"/>
</dbReference>
<dbReference type="Pfam" id="PF00685">
    <property type="entry name" value="Sulfotransfer_1"/>
    <property type="match status" value="1"/>
</dbReference>
<evidence type="ECO:0000256" key="10">
    <source>
        <dbReference type="PROSITE-ProRule" id="PRU00042"/>
    </source>
</evidence>
<keyword evidence="7" id="KW-0804">Transcription</keyword>
<name>A0A8J5N1U1_HOMAM</name>
<dbReference type="GO" id="GO:0008146">
    <property type="term" value="F:sulfotransferase activity"/>
    <property type="evidence" value="ECO:0007669"/>
    <property type="project" value="InterPro"/>
</dbReference>
<keyword evidence="5" id="KW-0862">Zinc</keyword>
<evidence type="ECO:0000256" key="3">
    <source>
        <dbReference type="ARBA" id="ARBA00022737"/>
    </source>
</evidence>
<feature type="compositionally biased region" description="Basic and acidic residues" evidence="11">
    <location>
        <begin position="863"/>
        <end position="876"/>
    </location>
</feature>
<dbReference type="InterPro" id="IPR036236">
    <property type="entry name" value="Znf_C2H2_sf"/>
</dbReference>
<reference evidence="13" key="1">
    <citation type="journal article" date="2021" name="Sci. Adv.">
        <title>The American lobster genome reveals insights on longevity, neural, and immune adaptations.</title>
        <authorList>
            <person name="Polinski J.M."/>
            <person name="Zimin A.V."/>
            <person name="Clark K.F."/>
            <person name="Kohn A.B."/>
            <person name="Sadowski N."/>
            <person name="Timp W."/>
            <person name="Ptitsyn A."/>
            <person name="Khanna P."/>
            <person name="Romanova D.Y."/>
            <person name="Williams P."/>
            <person name="Greenwood S.J."/>
            <person name="Moroz L.L."/>
            <person name="Walt D.R."/>
            <person name="Bodnar A.G."/>
        </authorList>
    </citation>
    <scope>NUCLEOTIDE SEQUENCE</scope>
    <source>
        <strain evidence="13">GMGI-L3</strain>
    </source>
</reference>
<protein>
    <recommendedName>
        <fullName evidence="9">Zinc finger protein 865</fullName>
    </recommendedName>
</protein>
<keyword evidence="4 10" id="KW-0863">Zinc-finger</keyword>
<evidence type="ECO:0000256" key="4">
    <source>
        <dbReference type="ARBA" id="ARBA00022771"/>
    </source>
</evidence>
<keyword evidence="2" id="KW-0479">Metal-binding</keyword>
<dbReference type="FunFam" id="3.30.160.60:FF:000446">
    <property type="entry name" value="Zinc finger protein"/>
    <property type="match status" value="2"/>
</dbReference>
<dbReference type="PROSITE" id="PS00028">
    <property type="entry name" value="ZINC_FINGER_C2H2_1"/>
    <property type="match status" value="15"/>
</dbReference>
<dbReference type="FunFam" id="3.30.160.60:FF:000100">
    <property type="entry name" value="Zinc finger 45-like"/>
    <property type="match status" value="1"/>
</dbReference>
<keyword evidence="14" id="KW-1185">Reference proteome</keyword>
<feature type="domain" description="C2H2-type" evidence="12">
    <location>
        <begin position="1678"/>
        <end position="1706"/>
    </location>
</feature>
<feature type="compositionally biased region" description="Basic and acidic residues" evidence="11">
    <location>
        <begin position="448"/>
        <end position="457"/>
    </location>
</feature>
<dbReference type="Pfam" id="PF00096">
    <property type="entry name" value="zf-C2H2"/>
    <property type="match status" value="5"/>
</dbReference>
<evidence type="ECO:0000256" key="9">
    <source>
        <dbReference type="ARBA" id="ARBA00068876"/>
    </source>
</evidence>
<evidence type="ECO:0000256" key="11">
    <source>
        <dbReference type="SAM" id="MobiDB-lite"/>
    </source>
</evidence>
<evidence type="ECO:0000256" key="8">
    <source>
        <dbReference type="ARBA" id="ARBA00023242"/>
    </source>
</evidence>
<dbReference type="PANTHER" id="PTHR24393">
    <property type="entry name" value="ZINC FINGER PROTEIN"/>
    <property type="match status" value="1"/>
</dbReference>
<dbReference type="GO" id="GO:0000978">
    <property type="term" value="F:RNA polymerase II cis-regulatory region sequence-specific DNA binding"/>
    <property type="evidence" value="ECO:0007669"/>
    <property type="project" value="TreeGrafter"/>
</dbReference>
<dbReference type="SUPFAM" id="SSF57667">
    <property type="entry name" value="beta-beta-alpha zinc fingers"/>
    <property type="match status" value="8"/>
</dbReference>
<evidence type="ECO:0000256" key="1">
    <source>
        <dbReference type="ARBA" id="ARBA00004123"/>
    </source>
</evidence>
<dbReference type="Pfam" id="PF12874">
    <property type="entry name" value="zf-met"/>
    <property type="match status" value="1"/>
</dbReference>
<evidence type="ECO:0000259" key="12">
    <source>
        <dbReference type="PROSITE" id="PS50157"/>
    </source>
</evidence>
<feature type="domain" description="C2H2-type" evidence="12">
    <location>
        <begin position="1764"/>
        <end position="1791"/>
    </location>
</feature>
<dbReference type="Gene3D" id="3.40.50.300">
    <property type="entry name" value="P-loop containing nucleotide triphosphate hydrolases"/>
    <property type="match status" value="1"/>
</dbReference>
<feature type="domain" description="C2H2-type" evidence="12">
    <location>
        <begin position="970"/>
        <end position="998"/>
    </location>
</feature>
<evidence type="ECO:0000256" key="2">
    <source>
        <dbReference type="ARBA" id="ARBA00022723"/>
    </source>
</evidence>
<feature type="domain" description="C2H2-type" evidence="12">
    <location>
        <begin position="1708"/>
        <end position="1735"/>
    </location>
</feature>
<evidence type="ECO:0000313" key="13">
    <source>
        <dbReference type="EMBL" id="KAG7171606.1"/>
    </source>
</evidence>